<gene>
    <name evidence="1" type="ORF">CCMP2556_LOCUS33211</name>
</gene>
<name>A0ABP0NVH5_9DINO</name>
<evidence type="ECO:0000313" key="2">
    <source>
        <dbReference type="Proteomes" id="UP001642484"/>
    </source>
</evidence>
<dbReference type="InterPro" id="IPR050324">
    <property type="entry name" value="CDP-alcohol_PTase-I"/>
</dbReference>
<dbReference type="NCBIfam" id="TIGR01460">
    <property type="entry name" value="HAD-SF-IIA"/>
    <property type="match status" value="1"/>
</dbReference>
<proteinExistence type="predicted"/>
<dbReference type="EMBL" id="CAXAMN010022239">
    <property type="protein sequence ID" value="CAK9067591.1"/>
    <property type="molecule type" value="Genomic_DNA"/>
</dbReference>
<comment type="caution">
    <text evidence="1">The sequence shown here is derived from an EMBL/GenBank/DDBJ whole genome shotgun (WGS) entry which is preliminary data.</text>
</comment>
<dbReference type="InterPro" id="IPR006357">
    <property type="entry name" value="HAD-SF_hydro_IIA"/>
</dbReference>
<sequence>MFRPILRAQLAQPLMCKCMQRRNRIGVVLDIDGVVKQGKRAIPGAREALIRLREERVPFIFMTNGGGNTEAQKAAELGELLEFEGICSEQMLLSHTPFRPLAERFRQRRVLLVGSAETAQVARSYGFAVGTMAVRSTQIVKGTEDIFPWPRATCDLPAINVNAPGEPPIEAVLIFYEPADWALELQVITDVLAGGHPLGAEGAGAAALQRAEVYSSNSDFLWQAGYPVPRFGNGAFVCALQELWLKRSGSPLQIQEYGKPYAVQFQAARQLLSQVAKSNEFEQIYMIGDNPKADVRGANFAGDPWRSMLVCTGGAGGAAGGSGRPFGGVERRKTKRGGKNMRMFWAWSFSP</sequence>
<dbReference type="InterPro" id="IPR006353">
    <property type="entry name" value="HAD-SF_hydro_IIA_CECR5"/>
</dbReference>
<dbReference type="PANTHER" id="PTHR14269">
    <property type="entry name" value="CDP-DIACYLGLYCEROL--GLYCEROL-3-PHOSPHATE 3-PHOSPHATIDYLTRANSFERASE-RELATED"/>
    <property type="match status" value="1"/>
</dbReference>
<dbReference type="InterPro" id="IPR023214">
    <property type="entry name" value="HAD_sf"/>
</dbReference>
<organism evidence="1 2">
    <name type="scientific">Durusdinium trenchii</name>
    <dbReference type="NCBI Taxonomy" id="1381693"/>
    <lineage>
        <taxon>Eukaryota</taxon>
        <taxon>Sar</taxon>
        <taxon>Alveolata</taxon>
        <taxon>Dinophyceae</taxon>
        <taxon>Suessiales</taxon>
        <taxon>Symbiodiniaceae</taxon>
        <taxon>Durusdinium</taxon>
    </lineage>
</organism>
<dbReference type="Pfam" id="PF13344">
    <property type="entry name" value="Hydrolase_6"/>
    <property type="match status" value="1"/>
</dbReference>
<dbReference type="Proteomes" id="UP001642484">
    <property type="component" value="Unassembled WGS sequence"/>
</dbReference>
<dbReference type="PANTHER" id="PTHR14269:SF4">
    <property type="entry name" value="CAT EYE SYNDROME CRITICAL REGION PROTEIN 5"/>
    <property type="match status" value="1"/>
</dbReference>
<accession>A0ABP0NVH5</accession>
<dbReference type="SUPFAM" id="SSF56784">
    <property type="entry name" value="HAD-like"/>
    <property type="match status" value="1"/>
</dbReference>
<dbReference type="Pfam" id="PF13242">
    <property type="entry name" value="Hydrolase_like"/>
    <property type="match status" value="1"/>
</dbReference>
<evidence type="ECO:0000313" key="1">
    <source>
        <dbReference type="EMBL" id="CAK9067591.1"/>
    </source>
</evidence>
<dbReference type="InterPro" id="IPR036412">
    <property type="entry name" value="HAD-like_sf"/>
</dbReference>
<protein>
    <submittedName>
        <fullName evidence="1">Uncharacterized protein</fullName>
    </submittedName>
</protein>
<dbReference type="Gene3D" id="3.40.50.1000">
    <property type="entry name" value="HAD superfamily/HAD-like"/>
    <property type="match status" value="2"/>
</dbReference>
<keyword evidence="2" id="KW-1185">Reference proteome</keyword>
<reference evidence="1 2" key="1">
    <citation type="submission" date="2024-02" db="EMBL/GenBank/DDBJ databases">
        <authorList>
            <person name="Chen Y."/>
            <person name="Shah S."/>
            <person name="Dougan E. K."/>
            <person name="Thang M."/>
            <person name="Chan C."/>
        </authorList>
    </citation>
    <scope>NUCLEOTIDE SEQUENCE [LARGE SCALE GENOMIC DNA]</scope>
</reference>
<dbReference type="NCBIfam" id="TIGR01456">
    <property type="entry name" value="CECR5"/>
    <property type="match status" value="1"/>
</dbReference>